<feature type="compositionally biased region" description="Basic and acidic residues" evidence="1">
    <location>
        <begin position="528"/>
        <end position="538"/>
    </location>
</feature>
<dbReference type="GO" id="GO:1990498">
    <property type="term" value="C:mitotic spindle microtubule"/>
    <property type="evidence" value="ECO:0007669"/>
    <property type="project" value="TreeGrafter"/>
</dbReference>
<evidence type="ECO:0000259" key="2">
    <source>
        <dbReference type="Pfam" id="PF14661"/>
    </source>
</evidence>
<feature type="region of interest" description="Disordered" evidence="1">
    <location>
        <begin position="480"/>
        <end position="587"/>
    </location>
</feature>
<dbReference type="PANTHER" id="PTHR16151:SF2">
    <property type="entry name" value="HAUS AUGMIN-LIKE COMPLEX SUBUNIT 6"/>
    <property type="match status" value="1"/>
</dbReference>
<dbReference type="STRING" id="13706.A0A1X2H9B3"/>
<dbReference type="EMBL" id="MCGN01000007">
    <property type="protein sequence ID" value="ORY94670.1"/>
    <property type="molecule type" value="Genomic_DNA"/>
</dbReference>
<feature type="region of interest" description="Disordered" evidence="1">
    <location>
        <begin position="360"/>
        <end position="433"/>
    </location>
</feature>
<dbReference type="Proteomes" id="UP000242180">
    <property type="component" value="Unassembled WGS sequence"/>
</dbReference>
<feature type="compositionally biased region" description="Polar residues" evidence="1">
    <location>
        <begin position="515"/>
        <end position="525"/>
    </location>
</feature>
<dbReference type="GO" id="GO:0070652">
    <property type="term" value="C:HAUS complex"/>
    <property type="evidence" value="ECO:0007669"/>
    <property type="project" value="InterPro"/>
</dbReference>
<feature type="compositionally biased region" description="Basic residues" evidence="1">
    <location>
        <begin position="363"/>
        <end position="376"/>
    </location>
</feature>
<sequence length="626" mass="71061">MSSINSNKSSSNSTCDANGASTLVTNLLLLGFSVQKHAPHGTSFALDEHIFRHTNNIRPFEATSHFLFDHIDQRKSRIVFQQCWPIKDYGRQSREYRAAAFRWLEELKHAGHLPNHIILRRSYFEDCRGEHIDTIMAALSTYALHCVIRRAMPPGSRFIDLAGPSRYTDTDALREQLETRVATLRAELLRHGATLLSGDAPWMEGARRVLNAGEGSSSGISFNPDIPAMLIDRGYIHQMRDQLQDYLNSLAEKNRSMTQALLTKEKQYHRTFRKKRKYKEIIAELKKYRPEDDDMLPDFVLPPLTLVGHSEEEAIRSVRKQIDERVSAMRRTQQLSPQRPPSSDTSINYEAHMLPIRLESSRLRPRQSISHHHRPEKRTNVRHREQNWDSPVLPQRGLQRSSTPMHNSPVMQPSSRDSIHGEPTSSSLFSAEVSPVSDTYDEYCDRIVNRVMKDFHGERTPSVGLSSSILYSDRSRASNLSHASDLPEEWDASPIQPRPRRDIRAGLVSSGSGSKANNKGRSRSASPDMRRPQERSFLESDCSLHGPYSYMSPSRKIVESGRRRSITSCERREPSPFHWDSPGSSSLAAYQAAISTPTRNIGLLGDESEPSWHDNESFTRAGNTTS</sequence>
<dbReference type="Pfam" id="PF14661">
    <property type="entry name" value="HAUS6_N"/>
    <property type="match status" value="1"/>
</dbReference>
<organism evidence="3 4">
    <name type="scientific">Syncephalastrum racemosum</name>
    <name type="common">Filamentous fungus</name>
    <dbReference type="NCBI Taxonomy" id="13706"/>
    <lineage>
        <taxon>Eukaryota</taxon>
        <taxon>Fungi</taxon>
        <taxon>Fungi incertae sedis</taxon>
        <taxon>Mucoromycota</taxon>
        <taxon>Mucoromycotina</taxon>
        <taxon>Mucoromycetes</taxon>
        <taxon>Mucorales</taxon>
        <taxon>Syncephalastraceae</taxon>
        <taxon>Syncephalastrum</taxon>
    </lineage>
</organism>
<gene>
    <name evidence="3" type="ORF">BCR43DRAFT_494408</name>
</gene>
<feature type="compositionally biased region" description="Polar residues" evidence="1">
    <location>
        <begin position="398"/>
        <end position="416"/>
    </location>
</feature>
<dbReference type="InParanoid" id="A0A1X2H9B3"/>
<comment type="caution">
    <text evidence="3">The sequence shown here is derived from an EMBL/GenBank/DDBJ whole genome shotgun (WGS) entry which is preliminary data.</text>
</comment>
<reference evidence="3 4" key="1">
    <citation type="submission" date="2016-07" db="EMBL/GenBank/DDBJ databases">
        <title>Pervasive Adenine N6-methylation of Active Genes in Fungi.</title>
        <authorList>
            <consortium name="DOE Joint Genome Institute"/>
            <person name="Mondo S.J."/>
            <person name="Dannebaum R.O."/>
            <person name="Kuo R.C."/>
            <person name="Labutti K."/>
            <person name="Haridas S."/>
            <person name="Kuo A."/>
            <person name="Salamov A."/>
            <person name="Ahrendt S.R."/>
            <person name="Lipzen A."/>
            <person name="Sullivan W."/>
            <person name="Andreopoulos W.B."/>
            <person name="Clum A."/>
            <person name="Lindquist E."/>
            <person name="Daum C."/>
            <person name="Ramamoorthy G.K."/>
            <person name="Gryganskyi A."/>
            <person name="Culley D."/>
            <person name="Magnuson J.K."/>
            <person name="James T.Y."/>
            <person name="O'Malley M.A."/>
            <person name="Stajich J.E."/>
            <person name="Spatafora J.W."/>
            <person name="Visel A."/>
            <person name="Grigoriev I.V."/>
        </authorList>
    </citation>
    <scope>NUCLEOTIDE SEQUENCE [LARGE SCALE GENOMIC DNA]</scope>
    <source>
        <strain evidence="3 4">NRRL 2496</strain>
    </source>
</reference>
<feature type="compositionally biased region" description="Basic and acidic residues" evidence="1">
    <location>
        <begin position="377"/>
        <end position="387"/>
    </location>
</feature>
<dbReference type="GO" id="GO:0051225">
    <property type="term" value="P:spindle assembly"/>
    <property type="evidence" value="ECO:0007669"/>
    <property type="project" value="InterPro"/>
</dbReference>
<evidence type="ECO:0000313" key="3">
    <source>
        <dbReference type="EMBL" id="ORY94670.1"/>
    </source>
</evidence>
<evidence type="ECO:0000256" key="1">
    <source>
        <dbReference type="SAM" id="MobiDB-lite"/>
    </source>
</evidence>
<accession>A0A1X2H9B3</accession>
<keyword evidence="4" id="KW-1185">Reference proteome</keyword>
<dbReference type="InterPro" id="IPR026797">
    <property type="entry name" value="HAUS_6"/>
</dbReference>
<dbReference type="AlphaFoldDB" id="A0A1X2H9B3"/>
<dbReference type="OrthoDB" id="5575722at2759"/>
<dbReference type="GO" id="GO:0008017">
    <property type="term" value="F:microtubule binding"/>
    <property type="evidence" value="ECO:0007669"/>
    <property type="project" value="TreeGrafter"/>
</dbReference>
<protein>
    <submittedName>
        <fullName evidence="3">HAUS augmin-like complex subunit 6 N-terminus-domain-containing protein</fullName>
    </submittedName>
</protein>
<dbReference type="InterPro" id="IPR028163">
    <property type="entry name" value="HAUS_6_N"/>
</dbReference>
<proteinExistence type="predicted"/>
<feature type="region of interest" description="Disordered" evidence="1">
    <location>
        <begin position="600"/>
        <end position="626"/>
    </location>
</feature>
<feature type="domain" description="HAUS augmin-like complex subunit 6 N-terminal" evidence="2">
    <location>
        <begin position="23"/>
        <end position="189"/>
    </location>
</feature>
<name>A0A1X2H9B3_SYNRA</name>
<evidence type="ECO:0000313" key="4">
    <source>
        <dbReference type="Proteomes" id="UP000242180"/>
    </source>
</evidence>
<dbReference type="PANTHER" id="PTHR16151">
    <property type="entry name" value="HAUS AUGMIN-LIKE COMPLEX SUBUNIT 6"/>
    <property type="match status" value="1"/>
</dbReference>